<feature type="repeat" description="WD" evidence="6">
    <location>
        <begin position="321"/>
        <end position="356"/>
    </location>
</feature>
<dbReference type="InterPro" id="IPR015943">
    <property type="entry name" value="WD40/YVTN_repeat-like_dom_sf"/>
</dbReference>
<dbReference type="Proteomes" id="UP000636479">
    <property type="component" value="Unassembled WGS sequence"/>
</dbReference>
<proteinExistence type="predicted"/>
<reference evidence="9" key="1">
    <citation type="submission" date="2020-05" db="EMBL/GenBank/DDBJ databases">
        <title>Mycena genomes resolve the evolution of fungal bioluminescence.</title>
        <authorList>
            <person name="Tsai I.J."/>
        </authorList>
    </citation>
    <scope>NUCLEOTIDE SEQUENCE</scope>
    <source>
        <strain evidence="9">171206Taipei</strain>
    </source>
</reference>
<name>A0A8H6W651_9AGAR</name>
<evidence type="ECO:0000256" key="3">
    <source>
        <dbReference type="ARBA" id="ARBA00022737"/>
    </source>
</evidence>
<feature type="repeat" description="WD" evidence="6">
    <location>
        <begin position="233"/>
        <end position="268"/>
    </location>
</feature>
<dbReference type="PROSITE" id="PS50294">
    <property type="entry name" value="WD_REPEATS_REGION"/>
    <property type="match status" value="2"/>
</dbReference>
<keyword evidence="4" id="KW-0156">Chromatin regulator</keyword>
<dbReference type="InterPro" id="IPR020472">
    <property type="entry name" value="WD40_PAC1"/>
</dbReference>
<evidence type="ECO:0000256" key="6">
    <source>
        <dbReference type="PROSITE-ProRule" id="PRU00221"/>
    </source>
</evidence>
<feature type="repeat" description="WD" evidence="6">
    <location>
        <begin position="277"/>
        <end position="319"/>
    </location>
</feature>
<keyword evidence="10" id="KW-1185">Reference proteome</keyword>
<dbReference type="SMART" id="SM00320">
    <property type="entry name" value="WD40"/>
    <property type="match status" value="6"/>
</dbReference>
<evidence type="ECO:0000256" key="1">
    <source>
        <dbReference type="ARBA" id="ARBA00004123"/>
    </source>
</evidence>
<gene>
    <name evidence="9" type="ORF">MIND_00518100</name>
</gene>
<evidence type="ECO:0000256" key="4">
    <source>
        <dbReference type="ARBA" id="ARBA00022853"/>
    </source>
</evidence>
<dbReference type="InterPro" id="IPR036322">
    <property type="entry name" value="WD40_repeat_dom_sf"/>
</dbReference>
<evidence type="ECO:0000259" key="8">
    <source>
        <dbReference type="Pfam" id="PF12265"/>
    </source>
</evidence>
<dbReference type="InterPro" id="IPR001680">
    <property type="entry name" value="WD40_rpt"/>
</dbReference>
<evidence type="ECO:0000313" key="9">
    <source>
        <dbReference type="EMBL" id="KAF7307244.1"/>
    </source>
</evidence>
<dbReference type="GO" id="GO:0006325">
    <property type="term" value="P:chromatin organization"/>
    <property type="evidence" value="ECO:0007669"/>
    <property type="project" value="UniProtKB-KW"/>
</dbReference>
<keyword evidence="2 6" id="KW-0853">WD repeat</keyword>
<feature type="region of interest" description="Disordered" evidence="7">
    <location>
        <begin position="431"/>
        <end position="457"/>
    </location>
</feature>
<dbReference type="GO" id="GO:0005634">
    <property type="term" value="C:nucleus"/>
    <property type="evidence" value="ECO:0007669"/>
    <property type="project" value="UniProtKB-SubCell"/>
</dbReference>
<feature type="domain" description="Histone-binding protein RBBP4-like N-terminal" evidence="8">
    <location>
        <begin position="23"/>
        <end position="93"/>
    </location>
</feature>
<evidence type="ECO:0000256" key="2">
    <source>
        <dbReference type="ARBA" id="ARBA00022574"/>
    </source>
</evidence>
<dbReference type="OrthoDB" id="427795at2759"/>
<dbReference type="PRINTS" id="PR00320">
    <property type="entry name" value="GPROTEINBRPT"/>
</dbReference>
<dbReference type="Pfam" id="PF00400">
    <property type="entry name" value="WD40"/>
    <property type="match status" value="3"/>
</dbReference>
<dbReference type="RefSeq" id="XP_037222263.1">
    <property type="nucleotide sequence ID" value="XM_037361971.1"/>
</dbReference>
<dbReference type="EMBL" id="JACAZF010000004">
    <property type="protein sequence ID" value="KAF7307244.1"/>
    <property type="molecule type" value="Genomic_DNA"/>
</dbReference>
<dbReference type="InterPro" id="IPR050459">
    <property type="entry name" value="WD_repeat_RBAP46/RBAP48/MSI1"/>
</dbReference>
<comment type="caution">
    <text evidence="9">The sequence shown here is derived from an EMBL/GenBank/DDBJ whole genome shotgun (WGS) entry which is preliminary data.</text>
</comment>
<evidence type="ECO:0000256" key="5">
    <source>
        <dbReference type="ARBA" id="ARBA00023242"/>
    </source>
</evidence>
<comment type="subcellular location">
    <subcellularLocation>
        <location evidence="1">Nucleus</location>
    </subcellularLocation>
</comment>
<dbReference type="PROSITE" id="PS50082">
    <property type="entry name" value="WD_REPEATS_2"/>
    <property type="match status" value="3"/>
</dbReference>
<dbReference type="AlphaFoldDB" id="A0A8H6W651"/>
<evidence type="ECO:0000313" key="10">
    <source>
        <dbReference type="Proteomes" id="UP000636479"/>
    </source>
</evidence>
<dbReference type="SUPFAM" id="SSF50978">
    <property type="entry name" value="WD40 repeat-like"/>
    <property type="match status" value="1"/>
</dbReference>
<dbReference type="Pfam" id="PF12265">
    <property type="entry name" value="CAF1C_H4-bd"/>
    <property type="match status" value="1"/>
</dbReference>
<accession>A0A8H6W651</accession>
<sequence>MRPQVEDIEDDIAAEEENKLINEEYKTWKKNAPYLYDVVVTHALDWPSLTCQWFPDTENSPNKPYTTHRLLLGTHTSGQAQDYVQIATVQIPKRSGPGAEKLDAASYDDDRGELGGHTIPPAPRIQVVQRINHEGEVNRARYMPQNPDLIATKTVQGDVLVFDRTKHSNEPDRNNKCAPNIRLTGQKQEGYGLAWNPLKEGHVLSASEDTTICHWDITSYTKATATIEPTTVFRGHNSVVGDVDWHPSKENVFASVGDDKMLMIWDTRAPTQPSLSKEAHEREILAVAFSPAQEHLLLTGSADKTIVLHDLREPSKALHTFQFHTDEVLHLSWSPHEASVFASASGDRRVNIWDLSMIGMEQSPDDQEDGPPELLFVHGGHTARPTDFCWAPGKADSWTATSTSEDNIVMVWQPTMRIWAGDAVNINEKELEDNAMEGVEQAPIAGSSKGKSVAGDD</sequence>
<dbReference type="GeneID" id="59344487"/>
<dbReference type="InterPro" id="IPR022052">
    <property type="entry name" value="Histone-bd_RBBP4-like_N"/>
</dbReference>
<protein>
    <submittedName>
        <fullName evidence="9">WD40 repeat-like protein</fullName>
    </submittedName>
</protein>
<keyword evidence="5" id="KW-0539">Nucleus</keyword>
<organism evidence="9 10">
    <name type="scientific">Mycena indigotica</name>
    <dbReference type="NCBI Taxonomy" id="2126181"/>
    <lineage>
        <taxon>Eukaryota</taxon>
        <taxon>Fungi</taxon>
        <taxon>Dikarya</taxon>
        <taxon>Basidiomycota</taxon>
        <taxon>Agaricomycotina</taxon>
        <taxon>Agaricomycetes</taxon>
        <taxon>Agaricomycetidae</taxon>
        <taxon>Agaricales</taxon>
        <taxon>Marasmiineae</taxon>
        <taxon>Mycenaceae</taxon>
        <taxon>Mycena</taxon>
    </lineage>
</organism>
<dbReference type="PANTHER" id="PTHR22850">
    <property type="entry name" value="WD40 REPEAT FAMILY"/>
    <property type="match status" value="1"/>
</dbReference>
<keyword evidence="3" id="KW-0677">Repeat</keyword>
<dbReference type="Gene3D" id="2.130.10.10">
    <property type="entry name" value="YVTN repeat-like/Quinoprotein amine dehydrogenase"/>
    <property type="match status" value="1"/>
</dbReference>
<evidence type="ECO:0000256" key="7">
    <source>
        <dbReference type="SAM" id="MobiDB-lite"/>
    </source>
</evidence>